<dbReference type="RefSeq" id="WP_212822198.1">
    <property type="nucleotide sequence ID" value="NZ_AP023359.1"/>
</dbReference>
<dbReference type="Proteomes" id="UP000680866">
    <property type="component" value="Chromosome"/>
</dbReference>
<dbReference type="AlphaFoldDB" id="A0A810MU80"/>
<accession>A0A810MU80</accession>
<evidence type="ECO:0000313" key="1">
    <source>
        <dbReference type="EMBL" id="BCJ64070.1"/>
    </source>
</evidence>
<name>A0A810MU80_9ACTN</name>
<dbReference type="EMBL" id="AP023359">
    <property type="protein sequence ID" value="BCJ64070.1"/>
    <property type="molecule type" value="Genomic_DNA"/>
</dbReference>
<reference evidence="1" key="1">
    <citation type="submission" date="2020-08" db="EMBL/GenBank/DDBJ databases">
        <title>Whole genome shotgun sequence of Polymorphospora rubra NBRC 101157.</title>
        <authorList>
            <person name="Komaki H."/>
            <person name="Tamura T."/>
        </authorList>
    </citation>
    <scope>NUCLEOTIDE SEQUENCE</scope>
    <source>
        <strain evidence="1">NBRC 101157</strain>
    </source>
</reference>
<sequence length="95" mass="10406">MQLSAVSLAPVGEDRTPLTPETLRDLVLGLRSETDRVEHVKVIERAGMMWIAAFVAVADDERAQHCLRELCARLTGVIDGWDIVGEPAGRGPVDR</sequence>
<evidence type="ECO:0000313" key="2">
    <source>
        <dbReference type="Proteomes" id="UP000680866"/>
    </source>
</evidence>
<proteinExistence type="predicted"/>
<organism evidence="1 2">
    <name type="scientific">Polymorphospora rubra</name>
    <dbReference type="NCBI Taxonomy" id="338584"/>
    <lineage>
        <taxon>Bacteria</taxon>
        <taxon>Bacillati</taxon>
        <taxon>Actinomycetota</taxon>
        <taxon>Actinomycetes</taxon>
        <taxon>Micromonosporales</taxon>
        <taxon>Micromonosporaceae</taxon>
        <taxon>Polymorphospora</taxon>
    </lineage>
</organism>
<gene>
    <name evidence="1" type="ORF">Prubr_10910</name>
</gene>
<protein>
    <submittedName>
        <fullName evidence="1">Uncharacterized protein</fullName>
    </submittedName>
</protein>
<keyword evidence="2" id="KW-1185">Reference proteome</keyword>
<dbReference type="KEGG" id="pry:Prubr_10910"/>